<dbReference type="KEGG" id="cuh:BJN34_09120"/>
<sequence>MALIHKLLPLAGSVMLSMGPTVAGAQAPLDVPTLKAAIDRNLTSTYPALDTLYKDLHAHPELAFQETRTAARLAGEMRRLGFEVTEGVGKTGLVAIYRNGPGPSVLVRTELDALPMEEKTGLPYASKSVVDWKGKATPVAHSCGHDLHMATWVGTAQTLVSMKARWQGTLMFVAQPAEEEVSGAKAMLEDGLFTRFSKPDYAFALHTAPKPVGFIGFEAGPITSNSDALELKFKGRGAHGSAPNKAIDPIMMASRFVVDLQSVISREKDPKEFGVVTVGAIQGGTAGNIIPDDVMLRGTIRSYKADVREQLLGGVRRTAKAVADMAGAPEPELRIVEGGKAVINDPQLVAVTEAVLRSAYGSGVTRIPAITGSEDFSEFVNAGVKSMYFFVGVYADPSKTGGATLPSNHSPFFAPAPEPAIKVGVGAMSLAVLSALAQGKAANQP</sequence>
<accession>A0A1U9UN76</accession>
<dbReference type="FunFam" id="3.30.70.360:FF:000001">
    <property type="entry name" value="N-acetyldiaminopimelate deacetylase"/>
    <property type="match status" value="1"/>
</dbReference>
<dbReference type="Gene3D" id="3.30.70.360">
    <property type="match status" value="1"/>
</dbReference>
<evidence type="ECO:0000256" key="3">
    <source>
        <dbReference type="SAM" id="SignalP"/>
    </source>
</evidence>
<feature type="binding site" evidence="2">
    <location>
        <position position="409"/>
    </location>
    <ligand>
        <name>Mn(2+)</name>
        <dbReference type="ChEBI" id="CHEBI:29035"/>
        <label>2</label>
    </ligand>
</feature>
<name>A0A1U9UN76_CUPNE</name>
<dbReference type="InterPro" id="IPR017439">
    <property type="entry name" value="Amidohydrolase"/>
</dbReference>
<keyword evidence="2" id="KW-0479">Metal-binding</keyword>
<dbReference type="EMBL" id="CP017757">
    <property type="protein sequence ID" value="AQV94050.1"/>
    <property type="molecule type" value="Genomic_DNA"/>
</dbReference>
<organism evidence="5 6">
    <name type="scientific">Cupriavidus necator</name>
    <name type="common">Alcaligenes eutrophus</name>
    <name type="synonym">Ralstonia eutropha</name>
    <dbReference type="NCBI Taxonomy" id="106590"/>
    <lineage>
        <taxon>Bacteria</taxon>
        <taxon>Pseudomonadati</taxon>
        <taxon>Pseudomonadota</taxon>
        <taxon>Betaproteobacteria</taxon>
        <taxon>Burkholderiales</taxon>
        <taxon>Burkholderiaceae</taxon>
        <taxon>Cupriavidus</taxon>
    </lineage>
</organism>
<dbReference type="GO" id="GO:0050118">
    <property type="term" value="F:N-acetyldiaminopimelate deacetylase activity"/>
    <property type="evidence" value="ECO:0007669"/>
    <property type="project" value="UniProtKB-ARBA"/>
</dbReference>
<keyword evidence="3" id="KW-0732">Signal</keyword>
<protein>
    <submittedName>
        <fullName evidence="5">Peptidase M20</fullName>
    </submittedName>
</protein>
<dbReference type="InterPro" id="IPR036264">
    <property type="entry name" value="Bact_exopeptidase_dim_dom"/>
</dbReference>
<evidence type="ECO:0000256" key="2">
    <source>
        <dbReference type="PIRSR" id="PIRSR005962-1"/>
    </source>
</evidence>
<dbReference type="SUPFAM" id="SSF55031">
    <property type="entry name" value="Bacterial exopeptidase dimerisation domain"/>
    <property type="match status" value="1"/>
</dbReference>
<dbReference type="Pfam" id="PF01546">
    <property type="entry name" value="Peptidase_M20"/>
    <property type="match status" value="1"/>
</dbReference>
<dbReference type="RefSeq" id="WP_078196334.1">
    <property type="nucleotide sequence ID" value="NZ_CP017757.2"/>
</dbReference>
<comment type="cofactor">
    <cofactor evidence="2">
        <name>Mn(2+)</name>
        <dbReference type="ChEBI" id="CHEBI:29035"/>
    </cofactor>
    <text evidence="2">The Mn(2+) ion enhances activity.</text>
</comment>
<dbReference type="SUPFAM" id="SSF53187">
    <property type="entry name" value="Zn-dependent exopeptidases"/>
    <property type="match status" value="1"/>
</dbReference>
<dbReference type="NCBIfam" id="TIGR01891">
    <property type="entry name" value="amidohydrolases"/>
    <property type="match status" value="1"/>
</dbReference>
<dbReference type="Proteomes" id="UP000189627">
    <property type="component" value="Chromosome 1"/>
</dbReference>
<feature type="binding site" evidence="2">
    <location>
        <position position="179"/>
    </location>
    <ligand>
        <name>Mn(2+)</name>
        <dbReference type="ChEBI" id="CHEBI:29035"/>
        <label>2</label>
    </ligand>
</feature>
<evidence type="ECO:0000313" key="5">
    <source>
        <dbReference type="EMBL" id="AQV94050.1"/>
    </source>
</evidence>
<dbReference type="GO" id="GO:0046872">
    <property type="term" value="F:metal ion binding"/>
    <property type="evidence" value="ECO:0007669"/>
    <property type="project" value="UniProtKB-KW"/>
</dbReference>
<dbReference type="Gene3D" id="3.40.630.10">
    <property type="entry name" value="Zn peptidases"/>
    <property type="match status" value="1"/>
</dbReference>
<dbReference type="PIRSF" id="PIRSF005962">
    <property type="entry name" value="Pept_M20D_amidohydro"/>
    <property type="match status" value="1"/>
</dbReference>
<evidence type="ECO:0000256" key="1">
    <source>
        <dbReference type="ARBA" id="ARBA00022801"/>
    </source>
</evidence>
<feature type="binding site" evidence="2">
    <location>
        <position position="145"/>
    </location>
    <ligand>
        <name>Mn(2+)</name>
        <dbReference type="ChEBI" id="CHEBI:29035"/>
        <label>2</label>
    </ligand>
</feature>
<dbReference type="PANTHER" id="PTHR11014:SF63">
    <property type="entry name" value="METALLOPEPTIDASE, PUTATIVE (AFU_ORTHOLOGUE AFUA_6G09600)-RELATED"/>
    <property type="match status" value="1"/>
</dbReference>
<reference evidence="6" key="1">
    <citation type="submission" date="2017-02" db="EMBL/GenBank/DDBJ databases">
        <title>Complete genome sequence of Cupriavidus necator strain NH9, a 3-chlorobenzoate degrader.</title>
        <authorList>
            <person name="Moriuchi R."/>
            <person name="Dohra H."/>
            <person name="Ogawa N."/>
        </authorList>
    </citation>
    <scope>NUCLEOTIDE SEQUENCE [LARGE SCALE GENOMIC DNA]</scope>
    <source>
        <strain evidence="6">NH9</strain>
    </source>
</reference>
<feature type="binding site" evidence="2">
    <location>
        <position position="206"/>
    </location>
    <ligand>
        <name>Mn(2+)</name>
        <dbReference type="ChEBI" id="CHEBI:29035"/>
        <label>2</label>
    </ligand>
</feature>
<keyword evidence="1" id="KW-0378">Hydrolase</keyword>
<dbReference type="InterPro" id="IPR002933">
    <property type="entry name" value="Peptidase_M20"/>
</dbReference>
<dbReference type="InterPro" id="IPR011650">
    <property type="entry name" value="Peptidase_M20_dimer"/>
</dbReference>
<feature type="domain" description="Peptidase M20 dimerisation" evidence="4">
    <location>
        <begin position="226"/>
        <end position="321"/>
    </location>
</feature>
<feature type="chain" id="PRO_5012550083" evidence="3">
    <location>
        <begin position="26"/>
        <end position="445"/>
    </location>
</feature>
<proteinExistence type="predicted"/>
<keyword evidence="2" id="KW-0464">Manganese</keyword>
<evidence type="ECO:0000259" key="4">
    <source>
        <dbReference type="Pfam" id="PF07687"/>
    </source>
</evidence>
<gene>
    <name evidence="5" type="ORF">BJN34_09120</name>
</gene>
<dbReference type="Pfam" id="PF07687">
    <property type="entry name" value="M20_dimer"/>
    <property type="match status" value="1"/>
</dbReference>
<feature type="signal peptide" evidence="3">
    <location>
        <begin position="1"/>
        <end position="25"/>
    </location>
</feature>
<dbReference type="AlphaFoldDB" id="A0A1U9UN76"/>
<feature type="binding site" evidence="2">
    <location>
        <position position="143"/>
    </location>
    <ligand>
        <name>Mn(2+)</name>
        <dbReference type="ChEBI" id="CHEBI:29035"/>
        <label>2</label>
    </ligand>
</feature>
<dbReference type="PANTHER" id="PTHR11014">
    <property type="entry name" value="PEPTIDASE M20 FAMILY MEMBER"/>
    <property type="match status" value="1"/>
</dbReference>
<dbReference type="GO" id="GO:0019877">
    <property type="term" value="P:diaminopimelate biosynthetic process"/>
    <property type="evidence" value="ECO:0007669"/>
    <property type="project" value="UniProtKB-ARBA"/>
</dbReference>
<evidence type="ECO:0000313" key="6">
    <source>
        <dbReference type="Proteomes" id="UP000189627"/>
    </source>
</evidence>